<dbReference type="SUPFAM" id="SSF47473">
    <property type="entry name" value="EF-hand"/>
    <property type="match status" value="1"/>
</dbReference>
<proteinExistence type="predicted"/>
<accession>A0A5J4TUH7</accession>
<dbReference type="PROSITE" id="PS00018">
    <property type="entry name" value="EF_HAND_1"/>
    <property type="match status" value="1"/>
</dbReference>
<evidence type="ECO:0000259" key="2">
    <source>
        <dbReference type="PROSITE" id="PS50222"/>
    </source>
</evidence>
<feature type="non-terminal residue" evidence="3">
    <location>
        <position position="108"/>
    </location>
</feature>
<dbReference type="EMBL" id="SNRW01025424">
    <property type="protein sequence ID" value="KAA6361519.1"/>
    <property type="molecule type" value="Genomic_DNA"/>
</dbReference>
<comment type="caution">
    <text evidence="3">The sequence shown here is derived from an EMBL/GenBank/DDBJ whole genome shotgun (WGS) entry which is preliminary data.</text>
</comment>
<sequence>MFGLITVVEPPVNILVARIPILLIQVFGEQYFRELFEAQGASPNAAIVENITKALADIDTEQTEFELHNKFRATVSDVQFNLNPREIEVAIIEVDIDNDGRINYSEFA</sequence>
<dbReference type="AlphaFoldDB" id="A0A5J4TUH7"/>
<evidence type="ECO:0000256" key="1">
    <source>
        <dbReference type="ARBA" id="ARBA00022837"/>
    </source>
</evidence>
<dbReference type="InterPro" id="IPR011992">
    <property type="entry name" value="EF-hand-dom_pair"/>
</dbReference>
<dbReference type="GO" id="GO:0005509">
    <property type="term" value="F:calcium ion binding"/>
    <property type="evidence" value="ECO:0007669"/>
    <property type="project" value="InterPro"/>
</dbReference>
<keyword evidence="1" id="KW-0106">Calcium</keyword>
<organism evidence="3 4">
    <name type="scientific">Streblomastix strix</name>
    <dbReference type="NCBI Taxonomy" id="222440"/>
    <lineage>
        <taxon>Eukaryota</taxon>
        <taxon>Metamonada</taxon>
        <taxon>Preaxostyla</taxon>
        <taxon>Oxymonadida</taxon>
        <taxon>Streblomastigidae</taxon>
        <taxon>Streblomastix</taxon>
    </lineage>
</organism>
<dbReference type="InterPro" id="IPR002048">
    <property type="entry name" value="EF_hand_dom"/>
</dbReference>
<dbReference type="Proteomes" id="UP000324800">
    <property type="component" value="Unassembled WGS sequence"/>
</dbReference>
<evidence type="ECO:0000313" key="3">
    <source>
        <dbReference type="EMBL" id="KAA6361519.1"/>
    </source>
</evidence>
<evidence type="ECO:0000313" key="4">
    <source>
        <dbReference type="Proteomes" id="UP000324800"/>
    </source>
</evidence>
<dbReference type="InterPro" id="IPR018247">
    <property type="entry name" value="EF_Hand_1_Ca_BS"/>
</dbReference>
<dbReference type="Gene3D" id="1.10.238.10">
    <property type="entry name" value="EF-hand"/>
    <property type="match status" value="1"/>
</dbReference>
<protein>
    <recommendedName>
        <fullName evidence="2">EF-hand domain-containing protein</fullName>
    </recommendedName>
</protein>
<gene>
    <name evidence="3" type="ORF">EZS28_042955</name>
</gene>
<feature type="domain" description="EF-hand" evidence="2">
    <location>
        <begin position="82"/>
        <end position="108"/>
    </location>
</feature>
<reference evidence="3 4" key="1">
    <citation type="submission" date="2019-03" db="EMBL/GenBank/DDBJ databases">
        <title>Single cell metagenomics reveals metabolic interactions within the superorganism composed of flagellate Streblomastix strix and complex community of Bacteroidetes bacteria on its surface.</title>
        <authorList>
            <person name="Treitli S.C."/>
            <person name="Kolisko M."/>
            <person name="Husnik F."/>
            <person name="Keeling P."/>
            <person name="Hampl V."/>
        </authorList>
    </citation>
    <scope>NUCLEOTIDE SEQUENCE [LARGE SCALE GENOMIC DNA]</scope>
    <source>
        <strain evidence="3">ST1C</strain>
    </source>
</reference>
<dbReference type="PROSITE" id="PS50222">
    <property type="entry name" value="EF_HAND_2"/>
    <property type="match status" value="1"/>
</dbReference>
<name>A0A5J4TUH7_9EUKA</name>